<dbReference type="EMBL" id="BLIV01000003">
    <property type="protein sequence ID" value="GFE49981.1"/>
    <property type="molecule type" value="Genomic_DNA"/>
</dbReference>
<dbReference type="AlphaFoldDB" id="A0A640VSB2"/>
<name>A0A640VSB2_9RHOB</name>
<protein>
    <recommendedName>
        <fullName evidence="4">Transposase</fullName>
    </recommendedName>
</protein>
<dbReference type="GO" id="GO:0004803">
    <property type="term" value="F:transposase activity"/>
    <property type="evidence" value="ECO:0007669"/>
    <property type="project" value="InterPro"/>
</dbReference>
<dbReference type="Gene3D" id="1.10.10.60">
    <property type="entry name" value="Homeodomain-like"/>
    <property type="match status" value="1"/>
</dbReference>
<dbReference type="Proteomes" id="UP000436522">
    <property type="component" value="Unassembled WGS sequence"/>
</dbReference>
<gene>
    <name evidence="2" type="ORF">So717_17340</name>
</gene>
<evidence type="ECO:0008006" key="4">
    <source>
        <dbReference type="Google" id="ProtNLM"/>
    </source>
</evidence>
<dbReference type="OrthoDB" id="7779024at2"/>
<dbReference type="InterPro" id="IPR009057">
    <property type="entry name" value="Homeodomain-like_sf"/>
</dbReference>
<accession>A0A640VSB2</accession>
<evidence type="ECO:0000256" key="1">
    <source>
        <dbReference type="SAM" id="Coils"/>
    </source>
</evidence>
<comment type="caution">
    <text evidence="2">The sequence shown here is derived from an EMBL/GenBank/DDBJ whole genome shotgun (WGS) entry which is preliminary data.</text>
</comment>
<dbReference type="SUPFAM" id="SSF46689">
    <property type="entry name" value="Homeodomain-like"/>
    <property type="match status" value="1"/>
</dbReference>
<proteinExistence type="predicted"/>
<keyword evidence="1" id="KW-0175">Coiled coil</keyword>
<dbReference type="InterPro" id="IPR002514">
    <property type="entry name" value="Transposase_8"/>
</dbReference>
<evidence type="ECO:0000313" key="3">
    <source>
        <dbReference type="Proteomes" id="UP000436522"/>
    </source>
</evidence>
<evidence type="ECO:0000313" key="2">
    <source>
        <dbReference type="EMBL" id="GFE49981.1"/>
    </source>
</evidence>
<dbReference type="GO" id="GO:0006313">
    <property type="term" value="P:DNA transposition"/>
    <property type="evidence" value="ECO:0007669"/>
    <property type="project" value="InterPro"/>
</dbReference>
<sequence length="96" mass="10978">MPRHRHYTQTERNKIVRAAKRGAPIAHLAEKYGVTRVSIHGWVRDHDEWHRLKRSGQIPPAISRHLAAIKAENRALTAEISELRASLAETEAMELI</sequence>
<keyword evidence="3" id="KW-1185">Reference proteome</keyword>
<organism evidence="2 3">
    <name type="scientific">Roseobacter cerasinus</name>
    <dbReference type="NCBI Taxonomy" id="2602289"/>
    <lineage>
        <taxon>Bacteria</taxon>
        <taxon>Pseudomonadati</taxon>
        <taxon>Pseudomonadota</taxon>
        <taxon>Alphaproteobacteria</taxon>
        <taxon>Rhodobacterales</taxon>
        <taxon>Roseobacteraceae</taxon>
        <taxon>Roseobacter</taxon>
    </lineage>
</organism>
<feature type="coiled-coil region" evidence="1">
    <location>
        <begin position="66"/>
        <end position="93"/>
    </location>
</feature>
<dbReference type="GO" id="GO:0003677">
    <property type="term" value="F:DNA binding"/>
    <property type="evidence" value="ECO:0007669"/>
    <property type="project" value="InterPro"/>
</dbReference>
<dbReference type="RefSeq" id="WP_159976154.1">
    <property type="nucleotide sequence ID" value="NZ_BLIV01000003.1"/>
</dbReference>
<reference evidence="2 3" key="1">
    <citation type="submission" date="2019-12" db="EMBL/GenBank/DDBJ databases">
        <title>Roseobacter cerasinus sp. nov., isolated from seawater around aquaculture.</title>
        <authorList>
            <person name="Muramatsu S."/>
            <person name="Takabe Y."/>
            <person name="Mori K."/>
            <person name="Takaichi S."/>
            <person name="Hanada S."/>
        </authorList>
    </citation>
    <scope>NUCLEOTIDE SEQUENCE [LARGE SCALE GENOMIC DNA]</scope>
    <source>
        <strain evidence="2 3">AI77</strain>
    </source>
</reference>
<dbReference type="Pfam" id="PF01527">
    <property type="entry name" value="HTH_Tnp_1"/>
    <property type="match status" value="1"/>
</dbReference>